<comment type="caution">
    <text evidence="2">The sequence shown here is derived from an EMBL/GenBank/DDBJ whole genome shotgun (WGS) entry which is preliminary data.</text>
</comment>
<dbReference type="Proteomes" id="UP000319525">
    <property type="component" value="Unassembled WGS sequence"/>
</dbReference>
<dbReference type="PROSITE" id="PS00626">
    <property type="entry name" value="RCC1_2"/>
    <property type="match status" value="1"/>
</dbReference>
<proteinExistence type="predicted"/>
<dbReference type="AlphaFoldDB" id="A0A4Y3QKX0"/>
<dbReference type="PANTHER" id="PTHR45982:SF1">
    <property type="entry name" value="REGULATOR OF CHROMOSOME CONDENSATION"/>
    <property type="match status" value="1"/>
</dbReference>
<feature type="region of interest" description="Disordered" evidence="1">
    <location>
        <begin position="314"/>
        <end position="338"/>
    </location>
</feature>
<dbReference type="EMBL" id="BJML01000004">
    <property type="protein sequence ID" value="GEB45711.1"/>
    <property type="molecule type" value="Genomic_DNA"/>
</dbReference>
<accession>A0A4Y3QKX0</accession>
<protein>
    <submittedName>
        <fullName evidence="2">Uncharacterized protein</fullName>
    </submittedName>
</protein>
<dbReference type="PANTHER" id="PTHR45982">
    <property type="entry name" value="REGULATOR OF CHROMOSOME CONDENSATION"/>
    <property type="match status" value="1"/>
</dbReference>
<reference evidence="2 3" key="1">
    <citation type="submission" date="2019-06" db="EMBL/GenBank/DDBJ databases">
        <title>Whole genome shotgun sequence of Microbacterium testaceum NBRC 12675.</title>
        <authorList>
            <person name="Hosoyama A."/>
            <person name="Uohara A."/>
            <person name="Ohji S."/>
            <person name="Ichikawa N."/>
        </authorList>
    </citation>
    <scope>NUCLEOTIDE SEQUENCE [LARGE SCALE GENOMIC DNA]</scope>
    <source>
        <strain evidence="2 3">NBRC 12675</strain>
    </source>
</reference>
<dbReference type="PRINTS" id="PR00633">
    <property type="entry name" value="RCCNDNSATION"/>
</dbReference>
<dbReference type="InterPro" id="IPR009091">
    <property type="entry name" value="RCC1/BLIP-II"/>
</dbReference>
<dbReference type="GO" id="GO:0005737">
    <property type="term" value="C:cytoplasm"/>
    <property type="evidence" value="ECO:0007669"/>
    <property type="project" value="TreeGrafter"/>
</dbReference>
<organism evidence="2 3">
    <name type="scientific">Microbacterium testaceum</name>
    <name type="common">Aureobacterium testaceum</name>
    <name type="synonym">Brevibacterium testaceum</name>
    <dbReference type="NCBI Taxonomy" id="2033"/>
    <lineage>
        <taxon>Bacteria</taxon>
        <taxon>Bacillati</taxon>
        <taxon>Actinomycetota</taxon>
        <taxon>Actinomycetes</taxon>
        <taxon>Micrococcales</taxon>
        <taxon>Microbacteriaceae</taxon>
        <taxon>Microbacterium</taxon>
    </lineage>
</organism>
<dbReference type="GO" id="GO:0005085">
    <property type="term" value="F:guanyl-nucleotide exchange factor activity"/>
    <property type="evidence" value="ECO:0007669"/>
    <property type="project" value="TreeGrafter"/>
</dbReference>
<dbReference type="SUPFAM" id="SSF50985">
    <property type="entry name" value="RCC1/BLIP-II"/>
    <property type="match status" value="1"/>
</dbReference>
<dbReference type="PROSITE" id="PS50012">
    <property type="entry name" value="RCC1_3"/>
    <property type="match status" value="4"/>
</dbReference>
<evidence type="ECO:0000256" key="1">
    <source>
        <dbReference type="SAM" id="MobiDB-lite"/>
    </source>
</evidence>
<sequence>MWAWGTGDHGQLGTGGTYDSTLPVYVPLSAKAKQVEATSGGSSLVLLEDGSVWAWGRNTFGQLGDGSTTERYSPVQVIFPAGVTIGALGDLSNALYASYAITPTGTLYSWGNNSRYQLGLGDTVNRVYPNAVPDVTVKAVSAGWDHAAALSTGGDILTWGDGSKRQLGRNSSVKSKPSAVSFQSQVGANGFKQVSSGVNFVIAQDYDGRVWTWGSMQDNVSPVRTLPEVIVSGGFNYIDAGGYSACAQRTDSQVLCWGSNDVGLLMDGTTTSSATPVTATSATSKSLTSLSISNSQALGIVQPSQVSGTNIWAWGNGPRGSGDGSTLGSPSQVRGPGSCPSGMALKNGYCAPPPGTRYSVSYTYAGWQSGAAEATADK</sequence>
<dbReference type="InterPro" id="IPR051553">
    <property type="entry name" value="Ran_GTPase-activating"/>
</dbReference>
<evidence type="ECO:0000313" key="3">
    <source>
        <dbReference type="Proteomes" id="UP000319525"/>
    </source>
</evidence>
<evidence type="ECO:0000313" key="2">
    <source>
        <dbReference type="EMBL" id="GEB45711.1"/>
    </source>
</evidence>
<dbReference type="Pfam" id="PF00415">
    <property type="entry name" value="RCC1"/>
    <property type="match status" value="4"/>
</dbReference>
<gene>
    <name evidence="2" type="ORF">MTE01_16560</name>
</gene>
<dbReference type="InterPro" id="IPR000408">
    <property type="entry name" value="Reg_chr_condens"/>
</dbReference>
<dbReference type="Gene3D" id="2.130.10.30">
    <property type="entry name" value="Regulator of chromosome condensation 1/beta-lactamase-inhibitor protein II"/>
    <property type="match status" value="3"/>
</dbReference>
<name>A0A4Y3QKX0_MICTE</name>